<sequence length="150" mass="17475">MTNKIHVDIRLGEWLDGIPVVWKDKPMLAAYRLAQAADNYTRFGLSSSLIPKWLIKDLIKTNYTLLTTIVLALELDYEYQGQSRYYIQLGTQEHTYLNLRDDGSLWVSTNSEYGHCQTKFTKAEIEALEKRFNKPYMEFAVRVEEVDGDE</sequence>
<organism evidence="1 2">
    <name type="scientific">Listeria floridensis FSL S10-1187</name>
    <dbReference type="NCBI Taxonomy" id="1265817"/>
    <lineage>
        <taxon>Bacteria</taxon>
        <taxon>Bacillati</taxon>
        <taxon>Bacillota</taxon>
        <taxon>Bacilli</taxon>
        <taxon>Bacillales</taxon>
        <taxon>Listeriaceae</taxon>
        <taxon>Listeria</taxon>
    </lineage>
</organism>
<evidence type="ECO:0008006" key="3">
    <source>
        <dbReference type="Google" id="ProtNLM"/>
    </source>
</evidence>
<accession>A0ABN0RB76</accession>
<gene>
    <name evidence="1" type="ORF">MFLO_15905</name>
</gene>
<proteinExistence type="predicted"/>
<evidence type="ECO:0000313" key="1">
    <source>
        <dbReference type="EMBL" id="EUJ23449.1"/>
    </source>
</evidence>
<keyword evidence="2" id="KW-1185">Reference proteome</keyword>
<dbReference type="Proteomes" id="UP000019249">
    <property type="component" value="Unassembled WGS sequence"/>
</dbReference>
<reference evidence="1 2" key="1">
    <citation type="journal article" date="2014" name="Int. J. Syst. Evol. Microbiol.">
        <title>Listeria floridensis sp. nov., Listeria aquatica sp. nov., Listeria cornellensis sp. nov., Listeria riparia sp. nov. and Listeria grandensis sp. nov., from agricultural and natural environments.</title>
        <authorList>
            <person name="den Bakker H.C."/>
            <person name="Warchocki S."/>
            <person name="Wright E.M."/>
            <person name="Allred A.F."/>
            <person name="Ahlstrom C."/>
            <person name="Manuel C.S."/>
            <person name="Stasiewicz M.J."/>
            <person name="Burrell A."/>
            <person name="Roof S."/>
            <person name="Strawn L."/>
            <person name="Fortes E.D."/>
            <person name="Nightingale K.K."/>
            <person name="Kephart D."/>
            <person name="Wiedmann M."/>
        </authorList>
    </citation>
    <scope>NUCLEOTIDE SEQUENCE [LARGE SCALE GENOMIC DNA]</scope>
    <source>
        <strain evidence="1 2">FSL S10-1187</strain>
    </source>
</reference>
<dbReference type="RefSeq" id="WP_036098678.1">
    <property type="nucleotide sequence ID" value="NZ_AODF01000074.1"/>
</dbReference>
<comment type="caution">
    <text evidence="1">The sequence shown here is derived from an EMBL/GenBank/DDBJ whole genome shotgun (WGS) entry which is preliminary data.</text>
</comment>
<name>A0ABN0RB76_9LIST</name>
<protein>
    <recommendedName>
        <fullName evidence="3">Phage protein</fullName>
    </recommendedName>
</protein>
<dbReference type="EMBL" id="AODF01000074">
    <property type="protein sequence ID" value="EUJ23449.1"/>
    <property type="molecule type" value="Genomic_DNA"/>
</dbReference>
<evidence type="ECO:0000313" key="2">
    <source>
        <dbReference type="Proteomes" id="UP000019249"/>
    </source>
</evidence>